<sequence>MPIRYEFMGRAKLIKGYSYPVKRSELDAALEQAGIHEPGRIFYSSRYDDSDMKVLSVFLMGESQQGYRIRNTPVISAYSVPANQRPEIRRLLERQDILPRIAAWLKRLEDATNVIRGVNQEIIVFFTDAALSFKDRHNKTVELP</sequence>
<name>F0JI71_9BACT</name>
<dbReference type="OrthoDB" id="9815116at2"/>
<reference evidence="1 2" key="1">
    <citation type="journal article" date="2011" name="J. Bacteriol.">
        <title>Genome sequence of the mercury-methylating strain Desulfovibrio desulfuricans ND132.</title>
        <authorList>
            <person name="Brown S.D."/>
            <person name="Gilmour C.C."/>
            <person name="Kucken A.M."/>
            <person name="Wall J.D."/>
            <person name="Elias D.A."/>
            <person name="Brandt C.C."/>
            <person name="Podar M."/>
            <person name="Chertkov O."/>
            <person name="Held B."/>
            <person name="Bruce D.C."/>
            <person name="Detter J.C."/>
            <person name="Tapia R."/>
            <person name="Han C.S."/>
            <person name="Goodwin L.A."/>
            <person name="Cheng J.F."/>
            <person name="Pitluck S."/>
            <person name="Woyke T."/>
            <person name="Mikhailova N."/>
            <person name="Ivanova N.N."/>
            <person name="Han J."/>
            <person name="Lucas S."/>
            <person name="Lapidus A.L."/>
            <person name="Land M.L."/>
            <person name="Hauser L.J."/>
            <person name="Palumbo A.V."/>
        </authorList>
    </citation>
    <scope>NUCLEOTIDE SEQUENCE [LARGE SCALE GENOMIC DNA]</scope>
    <source>
        <strain evidence="1 2">ND132</strain>
    </source>
</reference>
<evidence type="ECO:0000313" key="1">
    <source>
        <dbReference type="EMBL" id="EGB15382.1"/>
    </source>
</evidence>
<dbReference type="HOGENOM" id="CLU_1851917_0_0_7"/>
<accession>F0JI71</accession>
<dbReference type="KEGG" id="ddn:DND132_2177"/>
<dbReference type="EMBL" id="CP003220">
    <property type="protein sequence ID" value="EGB15382.1"/>
    <property type="molecule type" value="Genomic_DNA"/>
</dbReference>
<organism evidence="1 2">
    <name type="scientific">Pseudodesulfovibrio mercurii</name>
    <dbReference type="NCBI Taxonomy" id="641491"/>
    <lineage>
        <taxon>Bacteria</taxon>
        <taxon>Pseudomonadati</taxon>
        <taxon>Thermodesulfobacteriota</taxon>
        <taxon>Desulfovibrionia</taxon>
        <taxon>Desulfovibrionales</taxon>
        <taxon>Desulfovibrionaceae</taxon>
    </lineage>
</organism>
<proteinExistence type="predicted"/>
<evidence type="ECO:0000313" key="2">
    <source>
        <dbReference type="Proteomes" id="UP000007845"/>
    </source>
</evidence>
<gene>
    <name evidence="1" type="ORF">DND132_2177</name>
</gene>
<dbReference type="RefSeq" id="WP_014322808.1">
    <property type="nucleotide sequence ID" value="NC_016803.1"/>
</dbReference>
<dbReference type="AlphaFoldDB" id="F0JI71"/>
<dbReference type="Proteomes" id="UP000007845">
    <property type="component" value="Chromosome"/>
</dbReference>
<keyword evidence="2" id="KW-1185">Reference proteome</keyword>
<protein>
    <submittedName>
        <fullName evidence="1">Uncharacterized protein</fullName>
    </submittedName>
</protein>